<evidence type="ECO:0000259" key="15">
    <source>
        <dbReference type="Pfam" id="PF00365"/>
    </source>
</evidence>
<dbReference type="OrthoDB" id="537915at2759"/>
<dbReference type="GO" id="GO:0006002">
    <property type="term" value="P:fructose 6-phosphate metabolic process"/>
    <property type="evidence" value="ECO:0007669"/>
    <property type="project" value="InterPro"/>
</dbReference>
<dbReference type="InterPro" id="IPR035966">
    <property type="entry name" value="PKF_sf"/>
</dbReference>
<dbReference type="STRING" id="188477.A0A433U395"/>
<dbReference type="InterPro" id="IPR015912">
    <property type="entry name" value="Phosphofructokinase_CS"/>
</dbReference>
<evidence type="ECO:0000256" key="6">
    <source>
        <dbReference type="ARBA" id="ARBA00022533"/>
    </source>
</evidence>
<evidence type="ECO:0000256" key="5">
    <source>
        <dbReference type="ARBA" id="ARBA00022490"/>
    </source>
</evidence>
<evidence type="ECO:0000256" key="9">
    <source>
        <dbReference type="ARBA" id="ARBA00022741"/>
    </source>
</evidence>
<dbReference type="GO" id="GO:0003872">
    <property type="term" value="F:6-phosphofructokinase activity"/>
    <property type="evidence" value="ECO:0007669"/>
    <property type="project" value="UniProtKB-EC"/>
</dbReference>
<organism evidence="16 17">
    <name type="scientific">Elysia chlorotica</name>
    <name type="common">Eastern emerald elysia</name>
    <name type="synonym">Sea slug</name>
    <dbReference type="NCBI Taxonomy" id="188477"/>
    <lineage>
        <taxon>Eukaryota</taxon>
        <taxon>Metazoa</taxon>
        <taxon>Spiralia</taxon>
        <taxon>Lophotrochozoa</taxon>
        <taxon>Mollusca</taxon>
        <taxon>Gastropoda</taxon>
        <taxon>Heterobranchia</taxon>
        <taxon>Euthyneura</taxon>
        <taxon>Panpulmonata</taxon>
        <taxon>Sacoglossa</taxon>
        <taxon>Placobranchoidea</taxon>
        <taxon>Plakobranchidae</taxon>
        <taxon>Elysia</taxon>
    </lineage>
</organism>
<protein>
    <recommendedName>
        <fullName evidence="4">6-phosphofructokinase</fullName>
        <ecNumber evidence="4">2.7.1.11</ecNumber>
    </recommendedName>
</protein>
<evidence type="ECO:0000256" key="2">
    <source>
        <dbReference type="ARBA" id="ARBA00004496"/>
    </source>
</evidence>
<dbReference type="Gene3D" id="3.40.50.450">
    <property type="match status" value="2"/>
</dbReference>
<proteinExistence type="predicted"/>
<evidence type="ECO:0000256" key="8">
    <source>
        <dbReference type="ARBA" id="ARBA00022723"/>
    </source>
</evidence>
<dbReference type="PROSITE" id="PS00433">
    <property type="entry name" value="PHOSPHOFRUCTOKINASE"/>
    <property type="match status" value="1"/>
</dbReference>
<dbReference type="Proteomes" id="UP000271974">
    <property type="component" value="Unassembled WGS sequence"/>
</dbReference>
<dbReference type="GO" id="GO:0030388">
    <property type="term" value="P:fructose 1,6-bisphosphate metabolic process"/>
    <property type="evidence" value="ECO:0007669"/>
    <property type="project" value="TreeGrafter"/>
</dbReference>
<comment type="cofactor">
    <cofactor evidence="1">
        <name>Mg(2+)</name>
        <dbReference type="ChEBI" id="CHEBI:18420"/>
    </cofactor>
</comment>
<keyword evidence="7" id="KW-0808">Transferase</keyword>
<feature type="domain" description="Phosphofructokinase" evidence="15">
    <location>
        <begin position="370"/>
        <end position="518"/>
    </location>
</feature>
<dbReference type="InterPro" id="IPR000023">
    <property type="entry name" value="Phosphofructokinase_dom"/>
</dbReference>
<dbReference type="UniPathway" id="UPA00109">
    <property type="reaction ID" value="UER00182"/>
</dbReference>
<evidence type="ECO:0000256" key="13">
    <source>
        <dbReference type="ARBA" id="ARBA00023152"/>
    </source>
</evidence>
<evidence type="ECO:0000256" key="10">
    <source>
        <dbReference type="ARBA" id="ARBA00022777"/>
    </source>
</evidence>
<keyword evidence="11" id="KW-0067">ATP-binding</keyword>
<dbReference type="InterPro" id="IPR022953">
    <property type="entry name" value="ATP_PFK"/>
</dbReference>
<evidence type="ECO:0000256" key="7">
    <source>
        <dbReference type="ARBA" id="ARBA00022679"/>
    </source>
</evidence>
<keyword evidence="5" id="KW-0963">Cytoplasm</keyword>
<dbReference type="GO" id="GO:0005524">
    <property type="term" value="F:ATP binding"/>
    <property type="evidence" value="ECO:0007669"/>
    <property type="project" value="UniProtKB-KW"/>
</dbReference>
<comment type="caution">
    <text evidence="16">The sequence shown here is derived from an EMBL/GenBank/DDBJ whole genome shotgun (WGS) entry which is preliminary data.</text>
</comment>
<dbReference type="GO" id="GO:0046872">
    <property type="term" value="F:metal ion binding"/>
    <property type="evidence" value="ECO:0007669"/>
    <property type="project" value="UniProtKB-KW"/>
</dbReference>
<evidence type="ECO:0000256" key="1">
    <source>
        <dbReference type="ARBA" id="ARBA00001946"/>
    </source>
</evidence>
<dbReference type="PRINTS" id="PR00476">
    <property type="entry name" value="PHFRCTKINASE"/>
</dbReference>
<gene>
    <name evidence="16" type="ORF">EGW08_003930</name>
</gene>
<dbReference type="GO" id="GO:0061621">
    <property type="term" value="P:canonical glycolysis"/>
    <property type="evidence" value="ECO:0007669"/>
    <property type="project" value="TreeGrafter"/>
</dbReference>
<dbReference type="Gene3D" id="3.40.50.460">
    <property type="entry name" value="Phosphofructokinase domain"/>
    <property type="match status" value="1"/>
</dbReference>
<dbReference type="GO" id="GO:0005945">
    <property type="term" value="C:6-phosphofructokinase complex"/>
    <property type="evidence" value="ECO:0007669"/>
    <property type="project" value="TreeGrafter"/>
</dbReference>
<reference evidence="16 17" key="1">
    <citation type="submission" date="2019-01" db="EMBL/GenBank/DDBJ databases">
        <title>A draft genome assembly of the solar-powered sea slug Elysia chlorotica.</title>
        <authorList>
            <person name="Cai H."/>
            <person name="Li Q."/>
            <person name="Fang X."/>
            <person name="Li J."/>
            <person name="Curtis N.E."/>
            <person name="Altenburger A."/>
            <person name="Shibata T."/>
            <person name="Feng M."/>
            <person name="Maeda T."/>
            <person name="Schwartz J.A."/>
            <person name="Shigenobu S."/>
            <person name="Lundholm N."/>
            <person name="Nishiyama T."/>
            <person name="Yang H."/>
            <person name="Hasebe M."/>
            <person name="Li S."/>
            <person name="Pierce S.K."/>
            <person name="Wang J."/>
        </authorList>
    </citation>
    <scope>NUCLEOTIDE SEQUENCE [LARGE SCALE GENOMIC DNA]</scope>
    <source>
        <strain evidence="16">EC2010</strain>
        <tissue evidence="16">Whole organism of an adult</tissue>
    </source>
</reference>
<dbReference type="SUPFAM" id="SSF53784">
    <property type="entry name" value="Phosphofructokinase"/>
    <property type="match status" value="2"/>
</dbReference>
<dbReference type="Pfam" id="PF00365">
    <property type="entry name" value="PFK"/>
    <property type="match status" value="2"/>
</dbReference>
<keyword evidence="12" id="KW-0460">Magnesium</keyword>
<dbReference type="AlphaFoldDB" id="A0A433U395"/>
<evidence type="ECO:0000256" key="14">
    <source>
        <dbReference type="ARBA" id="ARBA00048070"/>
    </source>
</evidence>
<evidence type="ECO:0000256" key="11">
    <source>
        <dbReference type="ARBA" id="ARBA00022840"/>
    </source>
</evidence>
<keyword evidence="17" id="KW-1185">Reference proteome</keyword>
<dbReference type="GO" id="GO:0070095">
    <property type="term" value="F:fructose-6-phosphate binding"/>
    <property type="evidence" value="ECO:0007669"/>
    <property type="project" value="TreeGrafter"/>
</dbReference>
<name>A0A433U395_ELYCH</name>
<comment type="pathway">
    <text evidence="3">Carbohydrate degradation; glycolysis; D-glyceraldehyde 3-phosphate and glycerone phosphate from D-glucose: step 3/4.</text>
</comment>
<dbReference type="PANTHER" id="PTHR13697">
    <property type="entry name" value="PHOSPHOFRUCTOKINASE"/>
    <property type="match status" value="1"/>
</dbReference>
<keyword evidence="13" id="KW-0324">Glycolysis</keyword>
<evidence type="ECO:0000256" key="3">
    <source>
        <dbReference type="ARBA" id="ARBA00004679"/>
    </source>
</evidence>
<keyword evidence="10" id="KW-0418">Kinase</keyword>
<feature type="domain" description="Phosphofructokinase" evidence="15">
    <location>
        <begin position="6"/>
        <end position="286"/>
    </location>
</feature>
<evidence type="ECO:0000313" key="17">
    <source>
        <dbReference type="Proteomes" id="UP000271974"/>
    </source>
</evidence>
<keyword evidence="9" id="KW-0547">Nucleotide-binding</keyword>
<comment type="subcellular location">
    <subcellularLocation>
        <location evidence="2">Cytoplasm</location>
    </subcellularLocation>
</comment>
<dbReference type="PANTHER" id="PTHR13697:SF4">
    <property type="entry name" value="ATP-DEPENDENT 6-PHOSPHOFRUCTOKINASE"/>
    <property type="match status" value="1"/>
</dbReference>
<keyword evidence="6" id="KW-0021">Allosteric enzyme</keyword>
<dbReference type="EC" id="2.7.1.11" evidence="4"/>
<dbReference type="EMBL" id="RQTK01000087">
    <property type="protein sequence ID" value="RUS88292.1"/>
    <property type="molecule type" value="Genomic_DNA"/>
</dbReference>
<evidence type="ECO:0000256" key="4">
    <source>
        <dbReference type="ARBA" id="ARBA00012055"/>
    </source>
</evidence>
<accession>A0A433U395</accession>
<evidence type="ECO:0000256" key="12">
    <source>
        <dbReference type="ARBA" id="ARBA00022842"/>
    </source>
</evidence>
<dbReference type="GO" id="GO:0016208">
    <property type="term" value="F:AMP binding"/>
    <property type="evidence" value="ECO:0007669"/>
    <property type="project" value="TreeGrafter"/>
</dbReference>
<comment type="catalytic activity">
    <reaction evidence="14">
        <text>beta-D-fructose 6-phosphate + ATP = beta-D-fructose 1,6-bisphosphate + ADP + H(+)</text>
        <dbReference type="Rhea" id="RHEA:16109"/>
        <dbReference type="ChEBI" id="CHEBI:15378"/>
        <dbReference type="ChEBI" id="CHEBI:30616"/>
        <dbReference type="ChEBI" id="CHEBI:32966"/>
        <dbReference type="ChEBI" id="CHEBI:57634"/>
        <dbReference type="ChEBI" id="CHEBI:456216"/>
        <dbReference type="EC" id="2.7.1.11"/>
    </reaction>
</comment>
<evidence type="ECO:0000313" key="16">
    <source>
        <dbReference type="EMBL" id="RUS88292.1"/>
    </source>
</evidence>
<sequence>MGQFLGCVVVYIKQGFRGLVEGQPENFVEATWLSTSDILGYAGTFIKSFKCDQFKERSGRLMAAKHLLNHGISDLVVIGGDGTFRGCEHLGREWISLLRELDDRNMVERELCQEYRHLKIICIPCTITNDLCGTDTSIGVDSALARIIEATDNIATTSSSTSMAFVVEVMGGHSGYLALEAGIICDASMVFIPEYPPQGDWRDELYSKVRDDLLAGSEVIICIVSEGATDNAGIPITPQCVTDVLTKKLNLSTRITVLGHFQRGGVPSAYDRLLATRFGCEAVAALRNVTTNTGASALSICENEIHCITVKECLEATDNCRRAIKERNFSEAVVLKGWRFQYLLNSYNCLHNVRSSPVPDMSGLAGTSVIGIMRVGRSSVGQCWVLKAIVGYCQTKYFCPLVIKDGFEGLVAGNCEGVTWDMVKESPSRSNACLGSSSITAAKVGLDKVAAAIGRLELSGLIVLGGFPAFKSLMEIDGVKGQYPEFRIPMCLLPMTILNNIPGTDVALGSDTALNEIMN</sequence>
<dbReference type="GO" id="GO:0048029">
    <property type="term" value="F:monosaccharide binding"/>
    <property type="evidence" value="ECO:0007669"/>
    <property type="project" value="TreeGrafter"/>
</dbReference>
<keyword evidence="8" id="KW-0479">Metal-binding</keyword>
<dbReference type="GO" id="GO:0042802">
    <property type="term" value="F:identical protein binding"/>
    <property type="evidence" value="ECO:0007669"/>
    <property type="project" value="TreeGrafter"/>
</dbReference>
<feature type="non-terminal residue" evidence="16">
    <location>
        <position position="519"/>
    </location>
</feature>